<keyword evidence="2" id="KW-0479">Metal-binding</keyword>
<dbReference type="PANTHER" id="PTHR42683">
    <property type="entry name" value="ALDEHYDE REDUCTASE"/>
    <property type="match status" value="1"/>
</dbReference>
<evidence type="ECO:0000313" key="8">
    <source>
        <dbReference type="Proteomes" id="UP000199727"/>
    </source>
</evidence>
<dbReference type="InterPro" id="IPR013154">
    <property type="entry name" value="ADH-like_N"/>
</dbReference>
<sequence>MVADNEFKGWAGLDEKACDGNLSFQEFAPKKWDEDDVDVKILYCGVCGSDVSSLTGEWGPVKDICPQVCGHEIVGEVVRIGTFPENGLKIGDLVGIGAQSDSCRECEWCKEGKENYCATQTITFNYPYNRGPNGKGSISRGGFAKYWRGPSKFAAPLPSGLEPDVAAPMLCGGVTVYSPLARFEVGTKRKRVGVIGVGGLGHMAILFAKAMGAEVTAISRSDAKKEDAFKLGATDYFAAGSNLQEAVKDRSRSLDFILCTINPESFPISDYLPLLTPAGVFCIVGVIPTPLQVPAFPLIMHSACVAGSNIGSPKEITEMFEFALKHNIKPWIQKWNFNDINKALPSFRKGDPRYRFVLVNTDNGGKL</sequence>
<evidence type="ECO:0000259" key="6">
    <source>
        <dbReference type="Pfam" id="PF08240"/>
    </source>
</evidence>
<dbReference type="AlphaFoldDB" id="A0A854QKU2"/>
<dbReference type="FunFam" id="3.40.50.720:FF:000022">
    <property type="entry name" value="Cinnamyl alcohol dehydrogenase"/>
    <property type="match status" value="1"/>
</dbReference>
<dbReference type="Pfam" id="PF08240">
    <property type="entry name" value="ADH_N"/>
    <property type="match status" value="1"/>
</dbReference>
<dbReference type="SUPFAM" id="SSF51735">
    <property type="entry name" value="NAD(P)-binding Rossmann-fold domains"/>
    <property type="match status" value="1"/>
</dbReference>
<dbReference type="Gene3D" id="3.40.50.720">
    <property type="entry name" value="NAD(P)-binding Rossmann-like Domain"/>
    <property type="match status" value="1"/>
</dbReference>
<evidence type="ECO:0000313" key="7">
    <source>
        <dbReference type="EMBL" id="OXG24995.1"/>
    </source>
</evidence>
<accession>A0A854QKU2</accession>
<keyword evidence="4" id="KW-0560">Oxidoreductase</keyword>
<feature type="domain" description="Alcohol dehydrogenase-like N-terminal" evidence="6">
    <location>
        <begin position="34"/>
        <end position="158"/>
    </location>
</feature>
<comment type="caution">
    <text evidence="7">The sequence shown here is derived from an EMBL/GenBank/DDBJ whole genome shotgun (WGS) entry which is preliminary data.</text>
</comment>
<keyword evidence="3" id="KW-0862">Zinc</keyword>
<evidence type="ECO:0000256" key="3">
    <source>
        <dbReference type="ARBA" id="ARBA00022833"/>
    </source>
</evidence>
<dbReference type="InterPro" id="IPR011032">
    <property type="entry name" value="GroES-like_sf"/>
</dbReference>
<dbReference type="OrthoDB" id="1879366at2759"/>
<dbReference type="InterPro" id="IPR036291">
    <property type="entry name" value="NAD(P)-bd_dom_sf"/>
</dbReference>
<name>A0A854QKU2_CRYNE</name>
<proteinExistence type="predicted"/>
<reference evidence="7 8" key="1">
    <citation type="submission" date="2017-06" db="EMBL/GenBank/DDBJ databases">
        <title>Global population genomics of the pathogenic fungus Cryptococcus neoformans var. grubii.</title>
        <authorList>
            <person name="Cuomo C."/>
            <person name="Litvintseva A."/>
            <person name="Chen Y."/>
            <person name="Young S."/>
            <person name="Zeng Q."/>
            <person name="Chapman S."/>
            <person name="Gujja S."/>
            <person name="Saif S."/>
            <person name="Birren B."/>
        </authorList>
    </citation>
    <scope>NUCLEOTIDE SEQUENCE [LARGE SCALE GENOMIC DNA]</scope>
    <source>
        <strain evidence="7 8">Tu259-1</strain>
    </source>
</reference>
<evidence type="ECO:0000259" key="5">
    <source>
        <dbReference type="Pfam" id="PF00107"/>
    </source>
</evidence>
<dbReference type="InterPro" id="IPR013149">
    <property type="entry name" value="ADH-like_C"/>
</dbReference>
<dbReference type="CDD" id="cd05283">
    <property type="entry name" value="CAD1"/>
    <property type="match status" value="1"/>
</dbReference>
<dbReference type="EMBL" id="AMKT01000028">
    <property type="protein sequence ID" value="OXG24995.1"/>
    <property type="molecule type" value="Genomic_DNA"/>
</dbReference>
<evidence type="ECO:0000256" key="2">
    <source>
        <dbReference type="ARBA" id="ARBA00022723"/>
    </source>
</evidence>
<comment type="cofactor">
    <cofactor evidence="1">
        <name>Zn(2+)</name>
        <dbReference type="ChEBI" id="CHEBI:29105"/>
    </cofactor>
</comment>
<protein>
    <submittedName>
        <fullName evidence="7">Alcohol dehydrogenase</fullName>
    </submittedName>
</protein>
<dbReference type="SUPFAM" id="SSF50129">
    <property type="entry name" value="GroES-like"/>
    <property type="match status" value="1"/>
</dbReference>
<dbReference type="Pfam" id="PF00107">
    <property type="entry name" value="ADH_zinc_N"/>
    <property type="match status" value="1"/>
</dbReference>
<feature type="domain" description="Alcohol dehydrogenase-like C-terminal" evidence="5">
    <location>
        <begin position="199"/>
        <end position="323"/>
    </location>
</feature>
<evidence type="ECO:0000256" key="1">
    <source>
        <dbReference type="ARBA" id="ARBA00001947"/>
    </source>
</evidence>
<dbReference type="GO" id="GO:0016616">
    <property type="term" value="F:oxidoreductase activity, acting on the CH-OH group of donors, NAD or NADP as acceptor"/>
    <property type="evidence" value="ECO:0007669"/>
    <property type="project" value="InterPro"/>
</dbReference>
<dbReference type="FunFam" id="3.90.180.10:FF:000061">
    <property type="entry name" value="Unplaced genomic scaffold supercont1.1, whole genome shotgun sequence"/>
    <property type="match status" value="1"/>
</dbReference>
<dbReference type="Proteomes" id="UP000199727">
    <property type="component" value="Unassembled WGS sequence"/>
</dbReference>
<dbReference type="GO" id="GO:0046872">
    <property type="term" value="F:metal ion binding"/>
    <property type="evidence" value="ECO:0007669"/>
    <property type="project" value="UniProtKB-KW"/>
</dbReference>
<gene>
    <name evidence="7" type="ORF">C361_01996</name>
</gene>
<dbReference type="Gene3D" id="3.90.180.10">
    <property type="entry name" value="Medium-chain alcohol dehydrogenases, catalytic domain"/>
    <property type="match status" value="1"/>
</dbReference>
<dbReference type="InterPro" id="IPR047109">
    <property type="entry name" value="CAD-like"/>
</dbReference>
<evidence type="ECO:0000256" key="4">
    <source>
        <dbReference type="ARBA" id="ARBA00023002"/>
    </source>
</evidence>
<organism evidence="7 8">
    <name type="scientific">Cryptococcus neoformans Tu259-1</name>
    <dbReference type="NCBI Taxonomy" id="1230072"/>
    <lineage>
        <taxon>Eukaryota</taxon>
        <taxon>Fungi</taxon>
        <taxon>Dikarya</taxon>
        <taxon>Basidiomycota</taxon>
        <taxon>Agaricomycotina</taxon>
        <taxon>Tremellomycetes</taxon>
        <taxon>Tremellales</taxon>
        <taxon>Cryptococcaceae</taxon>
        <taxon>Cryptococcus</taxon>
        <taxon>Cryptococcus neoformans species complex</taxon>
    </lineage>
</organism>